<dbReference type="SUPFAM" id="SSF46689">
    <property type="entry name" value="Homeodomain-like"/>
    <property type="match status" value="1"/>
</dbReference>
<organism evidence="7 8">
    <name type="scientific">Brevibacillus reuszeri</name>
    <dbReference type="NCBI Taxonomy" id="54915"/>
    <lineage>
        <taxon>Bacteria</taxon>
        <taxon>Bacillati</taxon>
        <taxon>Bacillota</taxon>
        <taxon>Bacilli</taxon>
        <taxon>Bacillales</taxon>
        <taxon>Paenibacillaceae</taxon>
        <taxon>Brevibacillus</taxon>
    </lineage>
</organism>
<feature type="domain" description="HTH rpiR-type" evidence="4">
    <location>
        <begin position="3"/>
        <end position="79"/>
    </location>
</feature>
<dbReference type="PANTHER" id="PTHR30514:SF18">
    <property type="entry name" value="RPIR-FAMILY TRANSCRIPTIONAL REGULATOR"/>
    <property type="match status" value="1"/>
</dbReference>
<evidence type="ECO:0000256" key="1">
    <source>
        <dbReference type="ARBA" id="ARBA00023015"/>
    </source>
</evidence>
<dbReference type="Proteomes" id="UP000036834">
    <property type="component" value="Unassembled WGS sequence"/>
</dbReference>
<comment type="caution">
    <text evidence="7">The sequence shown here is derived from an EMBL/GenBank/DDBJ whole genome shotgun (WGS) entry which is preliminary data.</text>
</comment>
<dbReference type="PROSITE" id="PS51071">
    <property type="entry name" value="HTH_RPIR"/>
    <property type="match status" value="1"/>
</dbReference>
<reference evidence="8" key="1">
    <citation type="submission" date="2015-07" db="EMBL/GenBank/DDBJ databases">
        <title>Genome sequencing project for genomic taxonomy and phylogenomics of Bacillus-like bacteria.</title>
        <authorList>
            <person name="Liu B."/>
            <person name="Wang J."/>
            <person name="Zhu Y."/>
            <person name="Liu G."/>
            <person name="Chen Q."/>
            <person name="Chen Z."/>
            <person name="Lan J."/>
            <person name="Che J."/>
            <person name="Ge C."/>
            <person name="Shi H."/>
            <person name="Pan Z."/>
            <person name="Liu X."/>
        </authorList>
    </citation>
    <scope>NUCLEOTIDE SEQUENCE [LARGE SCALE GENOMIC DNA]</scope>
    <source>
        <strain evidence="8">DSM 9887</strain>
    </source>
</reference>
<dbReference type="GO" id="GO:0003677">
    <property type="term" value="F:DNA binding"/>
    <property type="evidence" value="ECO:0007669"/>
    <property type="project" value="UniProtKB-KW"/>
</dbReference>
<dbReference type="OrthoDB" id="2930at2"/>
<keyword evidence="2" id="KW-0238">DNA-binding</keyword>
<dbReference type="STRING" id="54915.ADS79_15465"/>
<evidence type="ECO:0000313" key="9">
    <source>
        <dbReference type="Proteomes" id="UP000319578"/>
    </source>
</evidence>
<protein>
    <submittedName>
        <fullName evidence="6 7">Transcriptional regulator</fullName>
    </submittedName>
</protein>
<keyword evidence="1" id="KW-0805">Transcription regulation</keyword>
<dbReference type="InterPro" id="IPR001347">
    <property type="entry name" value="SIS_dom"/>
</dbReference>
<accession>A0A0K9YQA3</accession>
<dbReference type="Pfam" id="PF01418">
    <property type="entry name" value="HTH_6"/>
    <property type="match status" value="1"/>
</dbReference>
<dbReference type="GO" id="GO:1901135">
    <property type="term" value="P:carbohydrate derivative metabolic process"/>
    <property type="evidence" value="ECO:0007669"/>
    <property type="project" value="InterPro"/>
</dbReference>
<dbReference type="CDD" id="cd05013">
    <property type="entry name" value="SIS_RpiR"/>
    <property type="match status" value="1"/>
</dbReference>
<proteinExistence type="predicted"/>
<dbReference type="InterPro" id="IPR000281">
    <property type="entry name" value="HTH_RpiR"/>
</dbReference>
<dbReference type="PANTHER" id="PTHR30514">
    <property type="entry name" value="GLUCOKINASE"/>
    <property type="match status" value="1"/>
</dbReference>
<evidence type="ECO:0000313" key="8">
    <source>
        <dbReference type="Proteomes" id="UP000036834"/>
    </source>
</evidence>
<dbReference type="InterPro" id="IPR036388">
    <property type="entry name" value="WH-like_DNA-bd_sf"/>
</dbReference>
<dbReference type="RefSeq" id="WP_049739326.1">
    <property type="nucleotide sequence ID" value="NZ_BJON01000023.1"/>
</dbReference>
<dbReference type="Pfam" id="PF01380">
    <property type="entry name" value="SIS"/>
    <property type="match status" value="1"/>
</dbReference>
<dbReference type="InterPro" id="IPR047640">
    <property type="entry name" value="RpiR-like"/>
</dbReference>
<feature type="domain" description="SIS" evidence="5">
    <location>
        <begin position="128"/>
        <end position="265"/>
    </location>
</feature>
<dbReference type="InterPro" id="IPR009057">
    <property type="entry name" value="Homeodomain-like_sf"/>
</dbReference>
<reference evidence="7" key="2">
    <citation type="submission" date="2015-07" db="EMBL/GenBank/DDBJ databases">
        <title>MeaNS - Measles Nucleotide Surveillance Program.</title>
        <authorList>
            <person name="Tran T."/>
            <person name="Druce J."/>
        </authorList>
    </citation>
    <scope>NUCLEOTIDE SEQUENCE</scope>
    <source>
        <strain evidence="7">DSM 9887</strain>
    </source>
</reference>
<gene>
    <name evidence="7" type="ORF">ADS79_15465</name>
    <name evidence="6" type="ORF">BRE01_54400</name>
</gene>
<evidence type="ECO:0000259" key="5">
    <source>
        <dbReference type="PROSITE" id="PS51464"/>
    </source>
</evidence>
<dbReference type="InterPro" id="IPR046348">
    <property type="entry name" value="SIS_dom_sf"/>
</dbReference>
<dbReference type="Gene3D" id="1.10.10.10">
    <property type="entry name" value="Winged helix-like DNA-binding domain superfamily/Winged helix DNA-binding domain"/>
    <property type="match status" value="1"/>
</dbReference>
<keyword evidence="3" id="KW-0804">Transcription</keyword>
<name>A0A0K9YQA3_9BACL</name>
<evidence type="ECO:0000256" key="2">
    <source>
        <dbReference type="ARBA" id="ARBA00023125"/>
    </source>
</evidence>
<dbReference type="EMBL" id="LGIQ01000009">
    <property type="protein sequence ID" value="KNB70350.1"/>
    <property type="molecule type" value="Genomic_DNA"/>
</dbReference>
<dbReference type="GO" id="GO:0097367">
    <property type="term" value="F:carbohydrate derivative binding"/>
    <property type="evidence" value="ECO:0007669"/>
    <property type="project" value="InterPro"/>
</dbReference>
<dbReference type="GO" id="GO:0003700">
    <property type="term" value="F:DNA-binding transcription factor activity"/>
    <property type="evidence" value="ECO:0007669"/>
    <property type="project" value="InterPro"/>
</dbReference>
<keyword evidence="9" id="KW-1185">Reference proteome</keyword>
<dbReference type="Proteomes" id="UP000319578">
    <property type="component" value="Unassembled WGS sequence"/>
</dbReference>
<evidence type="ECO:0000256" key="3">
    <source>
        <dbReference type="ARBA" id="ARBA00023163"/>
    </source>
</evidence>
<evidence type="ECO:0000259" key="4">
    <source>
        <dbReference type="PROSITE" id="PS51071"/>
    </source>
</evidence>
<dbReference type="InterPro" id="IPR035472">
    <property type="entry name" value="RpiR-like_SIS"/>
</dbReference>
<dbReference type="SUPFAM" id="SSF53697">
    <property type="entry name" value="SIS domain"/>
    <property type="match status" value="1"/>
</dbReference>
<sequence>MEQHVKERIRKQYGNLTASQKIISKIAIEKPGLLAIHTAKKIAELTNTSEATVIRFCYALGYSGYTELQDEIKKSLVIGEQKKGPFQKYRDSEDALSRDNFAHQVIETDIAYLQQSLQQIDYRLLQQAIDHIIRANRIVVVGFRWCHIPAKWLFSSLNAIKGNTHLYIGAVDNADYFLTERDQEWLVIAISFPRHPSETVALVHSAKELGAKILAITEGELSPISQAADLLLKITTPQPVATSGMPTLFSILNVLIKGVMVHDSENVQKRLQHYDEISSKLYSFVGDEEDDYSIF</sequence>
<dbReference type="Gene3D" id="3.40.50.10490">
    <property type="entry name" value="Glucose-6-phosphate isomerase like protein, domain 1"/>
    <property type="match status" value="1"/>
</dbReference>
<evidence type="ECO:0000313" key="7">
    <source>
        <dbReference type="EMBL" id="KNB70350.1"/>
    </source>
</evidence>
<reference evidence="6 9" key="3">
    <citation type="submission" date="2019-06" db="EMBL/GenBank/DDBJ databases">
        <title>Whole genome shotgun sequence of Brevibacillus reuszeri NBRC 15719.</title>
        <authorList>
            <person name="Hosoyama A."/>
            <person name="Uohara A."/>
            <person name="Ohji S."/>
            <person name="Ichikawa N."/>
        </authorList>
    </citation>
    <scope>NUCLEOTIDE SEQUENCE [LARGE SCALE GENOMIC DNA]</scope>
    <source>
        <strain evidence="6 9">NBRC 15719</strain>
    </source>
</reference>
<dbReference type="AlphaFoldDB" id="A0A0K9YQA3"/>
<dbReference type="PATRIC" id="fig|54915.3.peg.2104"/>
<dbReference type="PROSITE" id="PS51464">
    <property type="entry name" value="SIS"/>
    <property type="match status" value="1"/>
</dbReference>
<evidence type="ECO:0000313" key="6">
    <source>
        <dbReference type="EMBL" id="GED71738.1"/>
    </source>
</evidence>
<dbReference type="EMBL" id="BJON01000023">
    <property type="protein sequence ID" value="GED71738.1"/>
    <property type="molecule type" value="Genomic_DNA"/>
</dbReference>